<evidence type="ECO:0000256" key="7">
    <source>
        <dbReference type="ARBA" id="ARBA00025705"/>
    </source>
</evidence>
<keyword evidence="4 8" id="KW-0808">Transferase</keyword>
<dbReference type="InterPro" id="IPR006366">
    <property type="entry name" value="CobA/CysG_C"/>
</dbReference>
<keyword evidence="3 8" id="KW-0489">Methyltransferase</keyword>
<dbReference type="EC" id="2.1.1.107" evidence="2"/>
<comment type="caution">
    <text evidence="10">The sequence shown here is derived from an EMBL/GenBank/DDBJ whole genome shotgun (WGS) entry which is preliminary data.</text>
</comment>
<reference evidence="10" key="1">
    <citation type="submission" date="2020-05" db="EMBL/GenBank/DDBJ databases">
        <title>Chitinophaga laudate sp. nov., isolated from a tropical peat swamp.</title>
        <authorList>
            <person name="Goh C.B.S."/>
            <person name="Lee M.S."/>
            <person name="Parimannan S."/>
            <person name="Pasbakhsh P."/>
            <person name="Yule C.M."/>
            <person name="Rajandas H."/>
            <person name="Loke S."/>
            <person name="Croft L."/>
            <person name="Tan J.B.L."/>
        </authorList>
    </citation>
    <scope>NUCLEOTIDE SEQUENCE</scope>
    <source>
        <strain evidence="10">Mgbs1</strain>
    </source>
</reference>
<protein>
    <recommendedName>
        <fullName evidence="2">uroporphyrinogen-III C-methyltransferase</fullName>
        <ecNumber evidence="2">2.1.1.107</ecNumber>
    </recommendedName>
</protein>
<comment type="pathway">
    <text evidence="7">Porphyrin-containing compound metabolism; siroheme biosynthesis; precorrin-2 from uroporphyrinogen III: step 1/1.</text>
</comment>
<dbReference type="Gene3D" id="3.30.950.10">
    <property type="entry name" value="Methyltransferase, Cobalt-precorrin-4 Transmethylase, Domain 2"/>
    <property type="match status" value="1"/>
</dbReference>
<dbReference type="InterPro" id="IPR003043">
    <property type="entry name" value="Uropor_MeTrfase_CS"/>
</dbReference>
<evidence type="ECO:0000256" key="5">
    <source>
        <dbReference type="ARBA" id="ARBA00022691"/>
    </source>
</evidence>
<dbReference type="PANTHER" id="PTHR45790">
    <property type="entry name" value="SIROHEME SYNTHASE-RELATED"/>
    <property type="match status" value="1"/>
</dbReference>
<dbReference type="GO" id="GO:0032259">
    <property type="term" value="P:methylation"/>
    <property type="evidence" value="ECO:0007669"/>
    <property type="project" value="UniProtKB-KW"/>
</dbReference>
<dbReference type="GO" id="GO:0019354">
    <property type="term" value="P:siroheme biosynthetic process"/>
    <property type="evidence" value="ECO:0007669"/>
    <property type="project" value="InterPro"/>
</dbReference>
<dbReference type="InterPro" id="IPR050161">
    <property type="entry name" value="Siro_Cobalamin_biosynth"/>
</dbReference>
<evidence type="ECO:0000256" key="2">
    <source>
        <dbReference type="ARBA" id="ARBA00012162"/>
    </source>
</evidence>
<dbReference type="FunFam" id="3.40.1010.10:FF:000001">
    <property type="entry name" value="Siroheme synthase"/>
    <property type="match status" value="1"/>
</dbReference>
<evidence type="ECO:0000256" key="6">
    <source>
        <dbReference type="ARBA" id="ARBA00023244"/>
    </source>
</evidence>
<evidence type="ECO:0000256" key="4">
    <source>
        <dbReference type="ARBA" id="ARBA00022679"/>
    </source>
</evidence>
<dbReference type="SUPFAM" id="SSF53790">
    <property type="entry name" value="Tetrapyrrole methylase"/>
    <property type="match status" value="1"/>
</dbReference>
<proteinExistence type="inferred from homology"/>
<evidence type="ECO:0000313" key="11">
    <source>
        <dbReference type="Proteomes" id="UP000281028"/>
    </source>
</evidence>
<dbReference type="NCBIfam" id="TIGR01469">
    <property type="entry name" value="cobA_cysG_Cterm"/>
    <property type="match status" value="1"/>
</dbReference>
<dbReference type="PROSITE" id="PS00840">
    <property type="entry name" value="SUMT_2"/>
    <property type="match status" value="1"/>
</dbReference>
<evidence type="ECO:0000256" key="8">
    <source>
        <dbReference type="RuleBase" id="RU003960"/>
    </source>
</evidence>
<dbReference type="PROSITE" id="PS00839">
    <property type="entry name" value="SUMT_1"/>
    <property type="match status" value="1"/>
</dbReference>
<evidence type="ECO:0000259" key="9">
    <source>
        <dbReference type="Pfam" id="PF00590"/>
    </source>
</evidence>
<keyword evidence="11" id="KW-1185">Reference proteome</keyword>
<evidence type="ECO:0000256" key="1">
    <source>
        <dbReference type="ARBA" id="ARBA00005879"/>
    </source>
</evidence>
<organism evidence="10 11">
    <name type="scientific">Chitinophaga solisilvae</name>
    <dbReference type="NCBI Taxonomy" id="1233460"/>
    <lineage>
        <taxon>Bacteria</taxon>
        <taxon>Pseudomonadati</taxon>
        <taxon>Bacteroidota</taxon>
        <taxon>Chitinophagia</taxon>
        <taxon>Chitinophagales</taxon>
        <taxon>Chitinophagaceae</taxon>
        <taxon>Chitinophaga</taxon>
    </lineage>
</organism>
<evidence type="ECO:0000256" key="3">
    <source>
        <dbReference type="ARBA" id="ARBA00022603"/>
    </source>
</evidence>
<accession>A0A9Q5D6B8</accession>
<gene>
    <name evidence="10" type="primary">cobA</name>
    <name evidence="10" type="ORF">ECE50_009680</name>
</gene>
<dbReference type="InterPro" id="IPR035996">
    <property type="entry name" value="4pyrrol_Methylase_sf"/>
</dbReference>
<dbReference type="InterPro" id="IPR000878">
    <property type="entry name" value="4pyrrol_Mease"/>
</dbReference>
<dbReference type="Gene3D" id="3.40.1010.10">
    <property type="entry name" value="Cobalt-precorrin-4 Transmethylase, Domain 1"/>
    <property type="match status" value="1"/>
</dbReference>
<evidence type="ECO:0000313" key="10">
    <source>
        <dbReference type="EMBL" id="NSL87100.1"/>
    </source>
</evidence>
<comment type="similarity">
    <text evidence="1 8">Belongs to the precorrin methyltransferase family.</text>
</comment>
<sequence length="245" mass="26305">MIYPVQIVGAGPGAADLLTVRAVRCIQEADVILHDNLVSAEILQLCRPEAEKIYTGKKYGDATDPMARQHHIHELMVLHARAGKKVVRLKSGDPFIYGRAAEEVRYLQQQHIPYAVVPGLTAGIAAGSLCQIPLTERNYSNAVLLCTGHTANYDTAQLDALANMLRTGTTLVMYMGLSNLSGVVEKLRIAAGTDTSYVTAVSKVSGPGQRAITATLEEIGDRLAEAALPMPVVFIIGKHAYEVGV</sequence>
<dbReference type="PANTHER" id="PTHR45790:SF3">
    <property type="entry name" value="S-ADENOSYL-L-METHIONINE-DEPENDENT UROPORPHYRINOGEN III METHYLTRANSFERASE, CHLOROPLASTIC"/>
    <property type="match status" value="1"/>
</dbReference>
<feature type="domain" description="Tetrapyrrole methylase" evidence="9">
    <location>
        <begin position="6"/>
        <end position="219"/>
    </location>
</feature>
<dbReference type="Proteomes" id="UP000281028">
    <property type="component" value="Unassembled WGS sequence"/>
</dbReference>
<dbReference type="InterPro" id="IPR014776">
    <property type="entry name" value="4pyrrole_Mease_sub2"/>
</dbReference>
<dbReference type="Pfam" id="PF00590">
    <property type="entry name" value="TP_methylase"/>
    <property type="match status" value="1"/>
</dbReference>
<dbReference type="InterPro" id="IPR014777">
    <property type="entry name" value="4pyrrole_Mease_sub1"/>
</dbReference>
<keyword evidence="5" id="KW-0949">S-adenosyl-L-methionine</keyword>
<dbReference type="GO" id="GO:0004851">
    <property type="term" value="F:uroporphyrin-III C-methyltransferase activity"/>
    <property type="evidence" value="ECO:0007669"/>
    <property type="project" value="UniProtKB-EC"/>
</dbReference>
<dbReference type="NCBIfam" id="NF004790">
    <property type="entry name" value="PRK06136.1"/>
    <property type="match status" value="1"/>
</dbReference>
<dbReference type="EMBL" id="RIAR02000001">
    <property type="protein sequence ID" value="NSL87100.1"/>
    <property type="molecule type" value="Genomic_DNA"/>
</dbReference>
<name>A0A9Q5D6B8_9BACT</name>
<dbReference type="CDD" id="cd11642">
    <property type="entry name" value="SUMT"/>
    <property type="match status" value="1"/>
</dbReference>
<keyword evidence="6" id="KW-0627">Porphyrin biosynthesis</keyword>
<dbReference type="AlphaFoldDB" id="A0A9Q5D6B8"/>